<reference evidence="1 2" key="1">
    <citation type="journal article" date="2021" name="BMC Genomics">
        <title>Datura genome reveals duplications of psychoactive alkaloid biosynthetic genes and high mutation rate following tissue culture.</title>
        <authorList>
            <person name="Rajewski A."/>
            <person name="Carter-House D."/>
            <person name="Stajich J."/>
            <person name="Litt A."/>
        </authorList>
    </citation>
    <scope>NUCLEOTIDE SEQUENCE [LARGE SCALE GENOMIC DNA]</scope>
    <source>
        <strain evidence="1">AR-01</strain>
    </source>
</reference>
<dbReference type="EMBL" id="JACEIK010003586">
    <property type="protein sequence ID" value="MCD9642318.1"/>
    <property type="molecule type" value="Genomic_DNA"/>
</dbReference>
<sequence>KFSLRVSSLKVLPWCSMGLEARKLKSSEFWHREARIHRRTHAVCSKVVFDAVGYVAPRHLGMPLGSRFMVFNVRAWLVLKL</sequence>
<name>A0ABS8V5I3_DATST</name>
<accession>A0ABS8V5I3</accession>
<feature type="non-terminal residue" evidence="1">
    <location>
        <position position="1"/>
    </location>
</feature>
<dbReference type="Proteomes" id="UP000823775">
    <property type="component" value="Unassembled WGS sequence"/>
</dbReference>
<comment type="caution">
    <text evidence="1">The sequence shown here is derived from an EMBL/GenBank/DDBJ whole genome shotgun (WGS) entry which is preliminary data.</text>
</comment>
<feature type="non-terminal residue" evidence="1">
    <location>
        <position position="81"/>
    </location>
</feature>
<evidence type="ECO:0000313" key="1">
    <source>
        <dbReference type="EMBL" id="MCD9642318.1"/>
    </source>
</evidence>
<protein>
    <submittedName>
        <fullName evidence="1">Uncharacterized protein</fullName>
    </submittedName>
</protein>
<organism evidence="1 2">
    <name type="scientific">Datura stramonium</name>
    <name type="common">Jimsonweed</name>
    <name type="synonym">Common thornapple</name>
    <dbReference type="NCBI Taxonomy" id="4076"/>
    <lineage>
        <taxon>Eukaryota</taxon>
        <taxon>Viridiplantae</taxon>
        <taxon>Streptophyta</taxon>
        <taxon>Embryophyta</taxon>
        <taxon>Tracheophyta</taxon>
        <taxon>Spermatophyta</taxon>
        <taxon>Magnoliopsida</taxon>
        <taxon>eudicotyledons</taxon>
        <taxon>Gunneridae</taxon>
        <taxon>Pentapetalae</taxon>
        <taxon>asterids</taxon>
        <taxon>lamiids</taxon>
        <taxon>Solanales</taxon>
        <taxon>Solanaceae</taxon>
        <taxon>Solanoideae</taxon>
        <taxon>Datureae</taxon>
        <taxon>Datura</taxon>
    </lineage>
</organism>
<gene>
    <name evidence="1" type="ORF">HAX54_029029</name>
</gene>
<keyword evidence="2" id="KW-1185">Reference proteome</keyword>
<proteinExistence type="predicted"/>
<evidence type="ECO:0000313" key="2">
    <source>
        <dbReference type="Proteomes" id="UP000823775"/>
    </source>
</evidence>